<dbReference type="RefSeq" id="XP_018025604.1">
    <property type="nucleotide sequence ID" value="XM_018170115.2"/>
</dbReference>
<dbReference type="GO" id="GO:0006999">
    <property type="term" value="P:nuclear pore organization"/>
    <property type="evidence" value="ECO:0007669"/>
    <property type="project" value="TreeGrafter"/>
</dbReference>
<dbReference type="KEGG" id="hazt:108681123"/>
<keyword evidence="3" id="KW-0539">Nucleus</keyword>
<dbReference type="Gene3D" id="1.20.5.490">
    <property type="entry name" value="Single helix bin"/>
    <property type="match status" value="1"/>
</dbReference>
<comment type="subcellular location">
    <subcellularLocation>
        <location evidence="1">Nucleus</location>
    </subcellularLocation>
</comment>
<dbReference type="GO" id="GO:0036228">
    <property type="term" value="P:protein localization to nuclear inner membrane"/>
    <property type="evidence" value="ECO:0007669"/>
    <property type="project" value="TreeGrafter"/>
</dbReference>
<name>A0A8B7PHH1_HYAAZ</name>
<dbReference type="InterPro" id="IPR024864">
    <property type="entry name" value="Nup54/Nup57/Nup44"/>
</dbReference>
<dbReference type="AlphaFoldDB" id="A0A8B7PHH1"/>
<dbReference type="GO" id="GO:0017056">
    <property type="term" value="F:structural constituent of nuclear pore"/>
    <property type="evidence" value="ECO:0007669"/>
    <property type="project" value="TreeGrafter"/>
</dbReference>
<dbReference type="OMA" id="RCALDHI"/>
<keyword evidence="2" id="KW-0813">Transport</keyword>
<evidence type="ECO:0000256" key="1">
    <source>
        <dbReference type="ARBA" id="ARBA00004123"/>
    </source>
</evidence>
<gene>
    <name evidence="7" type="primary">LOC108681123</name>
</gene>
<feature type="region of interest" description="Disordered" evidence="4">
    <location>
        <begin position="440"/>
        <end position="463"/>
    </location>
</feature>
<evidence type="ECO:0000256" key="3">
    <source>
        <dbReference type="ARBA" id="ARBA00023242"/>
    </source>
</evidence>
<accession>A0A8B7PHH1</accession>
<sequence length="498" mass="52272">MAAFSFGSNTSGFGSGGGSSSMFGTGNKSFAFGSPSTTTSASAFGTNTNSNTFSGFGNISGTNTGFGNSAPATNSGFSFGSNTGALGTNSNTGTGFTFGSNKPAGGGFSFGSNTNTGLGTGTSSGFGLGTNTAFGTNTTTSSAFGTGTFGAGTNTSSGFGSGGLFGGGLKTTQPMLGFGLNSSNNNTAFKGFGTGGCLTQQPQQQQQQQQQQQGASVSLYMAVCAPAYFSDERDDVLKKWNQLQAVWGCGKGFYAPGLPPVEFTPDNEFCHFKAVGYIKMPSFSPEEGLVELVISKKESLVREQQAGLVGELCKLYGLAQETESLLLQGQLDKIAEDVAQETESLLLQGQLDKIAEDVCSVQSRLAALNDHLTECHRRQRLMAHRVLALSVTQECHRKRGVPITGAEEQLRLRLENLHAQLHAPTMYMGKLNELLSQVTAQGNNGGNKATEESSSLSPDTERDVKEFLSWQQDGITEVVAILKNDIKAFDAMIKSRTK</sequence>
<evidence type="ECO:0000259" key="5">
    <source>
        <dbReference type="Pfam" id="PF13874"/>
    </source>
</evidence>
<dbReference type="InterPro" id="IPR025712">
    <property type="entry name" value="Nup54_alpha-helical_dom"/>
</dbReference>
<reference evidence="7" key="1">
    <citation type="submission" date="2025-08" db="UniProtKB">
        <authorList>
            <consortium name="RefSeq"/>
        </authorList>
    </citation>
    <scope>IDENTIFICATION</scope>
    <source>
        <tissue evidence="7">Whole organism</tissue>
    </source>
</reference>
<dbReference type="GeneID" id="108681123"/>
<keyword evidence="6" id="KW-1185">Reference proteome</keyword>
<dbReference type="PANTHER" id="PTHR13000">
    <property type="entry name" value="NUCLEOPORIN P54"/>
    <property type="match status" value="1"/>
</dbReference>
<proteinExistence type="predicted"/>
<dbReference type="CTD" id="53371"/>
<dbReference type="PANTHER" id="PTHR13000:SF0">
    <property type="entry name" value="NUCLEOPORIN P54"/>
    <property type="match status" value="1"/>
</dbReference>
<evidence type="ECO:0000256" key="2">
    <source>
        <dbReference type="ARBA" id="ARBA00022448"/>
    </source>
</evidence>
<dbReference type="Pfam" id="PF13874">
    <property type="entry name" value="Nup54"/>
    <property type="match status" value="1"/>
</dbReference>
<dbReference type="OrthoDB" id="6360598at2759"/>
<protein>
    <submittedName>
        <fullName evidence="7">Nuclear pore complex protein Nup54</fullName>
    </submittedName>
</protein>
<dbReference type="Gene3D" id="1.20.5.170">
    <property type="match status" value="1"/>
</dbReference>
<dbReference type="Proteomes" id="UP000694843">
    <property type="component" value="Unplaced"/>
</dbReference>
<evidence type="ECO:0000313" key="6">
    <source>
        <dbReference type="Proteomes" id="UP000694843"/>
    </source>
</evidence>
<dbReference type="GO" id="GO:0044613">
    <property type="term" value="C:nuclear pore central transport channel"/>
    <property type="evidence" value="ECO:0007669"/>
    <property type="project" value="TreeGrafter"/>
</dbReference>
<feature type="domain" description="Nucleoporin Nup54 alpha-helical" evidence="5">
    <location>
        <begin position="339"/>
        <end position="437"/>
    </location>
</feature>
<dbReference type="GO" id="GO:0006607">
    <property type="term" value="P:NLS-bearing protein import into nucleus"/>
    <property type="evidence" value="ECO:0007669"/>
    <property type="project" value="TreeGrafter"/>
</dbReference>
<evidence type="ECO:0000256" key="4">
    <source>
        <dbReference type="SAM" id="MobiDB-lite"/>
    </source>
</evidence>
<organism evidence="6 7">
    <name type="scientific">Hyalella azteca</name>
    <name type="common">Amphipod</name>
    <dbReference type="NCBI Taxonomy" id="294128"/>
    <lineage>
        <taxon>Eukaryota</taxon>
        <taxon>Metazoa</taxon>
        <taxon>Ecdysozoa</taxon>
        <taxon>Arthropoda</taxon>
        <taxon>Crustacea</taxon>
        <taxon>Multicrustacea</taxon>
        <taxon>Malacostraca</taxon>
        <taxon>Eumalacostraca</taxon>
        <taxon>Peracarida</taxon>
        <taxon>Amphipoda</taxon>
        <taxon>Senticaudata</taxon>
        <taxon>Talitrida</taxon>
        <taxon>Talitroidea</taxon>
        <taxon>Hyalellidae</taxon>
        <taxon>Hyalella</taxon>
    </lineage>
</organism>
<evidence type="ECO:0000313" key="7">
    <source>
        <dbReference type="RefSeq" id="XP_018025604.1"/>
    </source>
</evidence>